<accession>A0AAV3QQQ6</accession>
<comment type="caution">
    <text evidence="3">The sequence shown here is derived from an EMBL/GenBank/DDBJ whole genome shotgun (WGS) entry which is preliminary data.</text>
</comment>
<evidence type="ECO:0000256" key="1">
    <source>
        <dbReference type="SAM" id="MobiDB-lite"/>
    </source>
</evidence>
<dbReference type="Proteomes" id="UP001454036">
    <property type="component" value="Unassembled WGS sequence"/>
</dbReference>
<feature type="region of interest" description="Disordered" evidence="1">
    <location>
        <begin position="180"/>
        <end position="223"/>
    </location>
</feature>
<evidence type="ECO:0000313" key="3">
    <source>
        <dbReference type="EMBL" id="GAA0166364.1"/>
    </source>
</evidence>
<feature type="compositionally biased region" description="Basic and acidic residues" evidence="1">
    <location>
        <begin position="342"/>
        <end position="354"/>
    </location>
</feature>
<feature type="domain" description="DUF3741" evidence="2">
    <location>
        <begin position="80"/>
        <end position="94"/>
    </location>
</feature>
<dbReference type="AlphaFoldDB" id="A0AAV3QQQ6"/>
<name>A0AAV3QQQ6_LITER</name>
<organism evidence="3 4">
    <name type="scientific">Lithospermum erythrorhizon</name>
    <name type="common">Purple gromwell</name>
    <name type="synonym">Lithospermum officinale var. erythrorhizon</name>
    <dbReference type="NCBI Taxonomy" id="34254"/>
    <lineage>
        <taxon>Eukaryota</taxon>
        <taxon>Viridiplantae</taxon>
        <taxon>Streptophyta</taxon>
        <taxon>Embryophyta</taxon>
        <taxon>Tracheophyta</taxon>
        <taxon>Spermatophyta</taxon>
        <taxon>Magnoliopsida</taxon>
        <taxon>eudicotyledons</taxon>
        <taxon>Gunneridae</taxon>
        <taxon>Pentapetalae</taxon>
        <taxon>asterids</taxon>
        <taxon>lamiids</taxon>
        <taxon>Boraginales</taxon>
        <taxon>Boraginaceae</taxon>
        <taxon>Boraginoideae</taxon>
        <taxon>Lithospermeae</taxon>
        <taxon>Lithospermum</taxon>
    </lineage>
</organism>
<sequence>MKKPSSTTSTSKKTSSIDTNLETPRTKSRFGCMSTVFRRILRRNTLPTHPADHDKNTESCMSEKGKCSLDEGVPIEAPGTPNLVAKLMGLDSIPVGNLRNDLSSVARSRSMNSAEAWREFDAMQGRPRRTKSFREIPSFLELEDENFYIFSFENGYKNRKLASKGKKSEKGFAETEKLIERGGKEVKQRNESRGKSRRESVHENSKENLSVAKNCSKKGGSDSETILKDKINVQDQKGKIDSGKHFVVKLQEPLSKKKDFVGGKTRIKKRKDDCLAIKTNETESNSQNSNPDLVLDDVQLPVNGNANNTEVTSRLTSSKSRRTLWEELENLRKLNNSGKGETSIRNDQEVKESTENGDGSSKIIDFESKIHAKILKESCKLAEEEMLKSTWKLKEAWKLEDYEKIGENLEAGILEQMIHEEIDQLTFF</sequence>
<dbReference type="InterPro" id="IPR032795">
    <property type="entry name" value="DUF3741-assoc"/>
</dbReference>
<feature type="compositionally biased region" description="Basic and acidic residues" evidence="1">
    <location>
        <begin position="180"/>
        <end position="206"/>
    </location>
</feature>
<feature type="region of interest" description="Disordered" evidence="1">
    <location>
        <begin position="1"/>
        <end position="28"/>
    </location>
</feature>
<feature type="compositionally biased region" description="Low complexity" evidence="1">
    <location>
        <begin position="1"/>
        <end position="16"/>
    </location>
</feature>
<dbReference type="PANTHER" id="PTHR35499:SF1">
    <property type="entry name" value="DUF3741 DOMAIN-CONTAINING PROTEIN"/>
    <property type="match status" value="1"/>
</dbReference>
<dbReference type="Pfam" id="PF14383">
    <property type="entry name" value="VARLMGL"/>
    <property type="match status" value="1"/>
</dbReference>
<evidence type="ECO:0000259" key="2">
    <source>
        <dbReference type="Pfam" id="PF14383"/>
    </source>
</evidence>
<dbReference type="PANTHER" id="PTHR35499">
    <property type="entry name" value="OS05G0128300 PROTEIN"/>
    <property type="match status" value="1"/>
</dbReference>
<keyword evidence="4" id="KW-1185">Reference proteome</keyword>
<protein>
    <recommendedName>
        <fullName evidence="2">DUF3741 domain-containing protein</fullName>
    </recommendedName>
</protein>
<dbReference type="EMBL" id="BAABME010022688">
    <property type="protein sequence ID" value="GAA0166364.1"/>
    <property type="molecule type" value="Genomic_DNA"/>
</dbReference>
<feature type="region of interest" description="Disordered" evidence="1">
    <location>
        <begin position="336"/>
        <end position="358"/>
    </location>
</feature>
<evidence type="ECO:0000313" key="4">
    <source>
        <dbReference type="Proteomes" id="UP001454036"/>
    </source>
</evidence>
<gene>
    <name evidence="3" type="ORF">LIER_40178</name>
</gene>
<proteinExistence type="predicted"/>
<reference evidence="3 4" key="1">
    <citation type="submission" date="2024-01" db="EMBL/GenBank/DDBJ databases">
        <title>The complete chloroplast genome sequence of Lithospermum erythrorhizon: insights into the phylogenetic relationship among Boraginaceae species and the maternal lineages of purple gromwells.</title>
        <authorList>
            <person name="Okada T."/>
            <person name="Watanabe K."/>
        </authorList>
    </citation>
    <scope>NUCLEOTIDE SEQUENCE [LARGE SCALE GENOMIC DNA]</scope>
</reference>